<dbReference type="PANTHER" id="PTHR11059:SF0">
    <property type="entry name" value="DNA REPAIR PROTEIN RECN"/>
    <property type="match status" value="1"/>
</dbReference>
<evidence type="ECO:0000256" key="1">
    <source>
        <dbReference type="ARBA" id="ARBA00022741"/>
    </source>
</evidence>
<evidence type="ECO:0000256" key="5">
    <source>
        <dbReference type="PIRNR" id="PIRNR003128"/>
    </source>
</evidence>
<keyword evidence="9" id="KW-1185">Reference proteome</keyword>
<evidence type="ECO:0000256" key="6">
    <source>
        <dbReference type="SAM" id="Coils"/>
    </source>
</evidence>
<dbReference type="PIRSF" id="PIRSF003128">
    <property type="entry name" value="RecN"/>
    <property type="match status" value="1"/>
</dbReference>
<keyword evidence="3" id="KW-0067">ATP-binding</keyword>
<dbReference type="InterPro" id="IPR038729">
    <property type="entry name" value="Rad50/SbcC_AAA"/>
</dbReference>
<name>A0ABS6FG67_9FIRM</name>
<dbReference type="InterPro" id="IPR004604">
    <property type="entry name" value="DNA_recomb/repair_RecN"/>
</dbReference>
<organism evidence="8 9">
    <name type="scientific">Peptoniphilus ovalis</name>
    <dbReference type="NCBI Taxonomy" id="2841503"/>
    <lineage>
        <taxon>Bacteria</taxon>
        <taxon>Bacillati</taxon>
        <taxon>Bacillota</taxon>
        <taxon>Tissierellia</taxon>
        <taxon>Tissierellales</taxon>
        <taxon>Peptoniphilaceae</taxon>
        <taxon>Peptoniphilus</taxon>
    </lineage>
</organism>
<proteinExistence type="inferred from homology"/>
<dbReference type="RefSeq" id="WP_216549023.1">
    <property type="nucleotide sequence ID" value="NZ_JAHLQO010000003.1"/>
</dbReference>
<dbReference type="CDD" id="cd03241">
    <property type="entry name" value="ABC_RecN"/>
    <property type="match status" value="1"/>
</dbReference>
<feature type="domain" description="Rad50/SbcC-type AAA" evidence="7">
    <location>
        <begin position="5"/>
        <end position="200"/>
    </location>
</feature>
<reference evidence="8 9" key="1">
    <citation type="submission" date="2021-06" db="EMBL/GenBank/DDBJ databases">
        <authorList>
            <person name="Sun Q."/>
            <person name="Li D."/>
        </authorList>
    </citation>
    <scope>NUCLEOTIDE SEQUENCE [LARGE SCALE GENOMIC DNA]</scope>
    <source>
        <strain evidence="8 9">MSJ-1</strain>
    </source>
</reference>
<sequence>MLLELNIENFAIIENMKIEFEPGLNVLTGETGSGKSIIIDSLGLVLGQRANKDIIKKGKDRAFIEAVFSSYDEQIKEILSEYGIESGDLIVISKEIRANSPTIARVNNRTVTSSLLSSISSRLIDIFAQHESISLMDNKNQMNLLDDFSPKEQKNLLEDLKNKVNKINELKREYEEKSQLEKNKDREIDILKYQIKEIEDAALTDYDDEGLIDDFNSLNNMTDTIVNLSEAKQLLNESYENSSVGDLLDRVIVNVIEVSKYNKDLKETEEELEDIRFRLSDVASTLDRYSNSLELDEEKLKYLQDRIDLVNNLKLKYGQSVEKINNFYGEASERLGFLQNFEKNLDNLLKEIDKLNKDALDVANKISENRIKTAEILEKKVETEIGKLNIKNARFKIEIKEKELSQDGIDKVEFLIAPNLGQDLMPMSKVASGGEMSRIMLGFKSIIAEKDNIPSLVFDEIDAGISGKTAQIVGNKIKELSKDRQIIVISHLPQIVAIADTHFSIQKDIVDNNTISTIDKLDYEDRVKEVARLIGGMDITEIAINAAKEMIGDANDK</sequence>
<feature type="coiled-coil region" evidence="6">
    <location>
        <begin position="338"/>
        <end position="365"/>
    </location>
</feature>
<gene>
    <name evidence="8" type="primary">recN</name>
    <name evidence="8" type="ORF">KQI68_04890</name>
</gene>
<evidence type="ECO:0000256" key="4">
    <source>
        <dbReference type="ARBA" id="ARBA00023204"/>
    </source>
</evidence>
<dbReference type="NCBIfam" id="TIGR00634">
    <property type="entry name" value="recN"/>
    <property type="match status" value="1"/>
</dbReference>
<keyword evidence="1" id="KW-0547">Nucleotide-binding</keyword>
<comment type="similarity">
    <text evidence="5">Belongs to the RecN family.</text>
</comment>
<keyword evidence="6" id="KW-0175">Coiled coil</keyword>
<feature type="coiled-coil region" evidence="6">
    <location>
        <begin position="218"/>
        <end position="306"/>
    </location>
</feature>
<evidence type="ECO:0000256" key="3">
    <source>
        <dbReference type="ARBA" id="ARBA00022840"/>
    </source>
</evidence>
<protein>
    <recommendedName>
        <fullName evidence="5">DNA repair protein RecN</fullName>
    </recommendedName>
    <alternativeName>
        <fullName evidence="5">Recombination protein N</fullName>
    </alternativeName>
</protein>
<keyword evidence="2 5" id="KW-0227">DNA damage</keyword>
<keyword evidence="4 5" id="KW-0234">DNA repair</keyword>
<dbReference type="Proteomes" id="UP000783742">
    <property type="component" value="Unassembled WGS sequence"/>
</dbReference>
<comment type="function">
    <text evidence="5">May be involved in recombinational repair of damaged DNA.</text>
</comment>
<evidence type="ECO:0000259" key="7">
    <source>
        <dbReference type="Pfam" id="PF13476"/>
    </source>
</evidence>
<evidence type="ECO:0000313" key="9">
    <source>
        <dbReference type="Proteomes" id="UP000783742"/>
    </source>
</evidence>
<feature type="coiled-coil region" evidence="6">
    <location>
        <begin position="153"/>
        <end position="187"/>
    </location>
</feature>
<evidence type="ECO:0000313" key="8">
    <source>
        <dbReference type="EMBL" id="MBU5669177.1"/>
    </source>
</evidence>
<dbReference type="Pfam" id="PF13476">
    <property type="entry name" value="AAA_23"/>
    <property type="match status" value="1"/>
</dbReference>
<comment type="caution">
    <text evidence="8">The sequence shown here is derived from an EMBL/GenBank/DDBJ whole genome shotgun (WGS) entry which is preliminary data.</text>
</comment>
<dbReference type="PANTHER" id="PTHR11059">
    <property type="entry name" value="DNA REPAIR PROTEIN RECN"/>
    <property type="match status" value="1"/>
</dbReference>
<evidence type="ECO:0000256" key="2">
    <source>
        <dbReference type="ARBA" id="ARBA00022763"/>
    </source>
</evidence>
<dbReference type="EMBL" id="JAHLQO010000003">
    <property type="protein sequence ID" value="MBU5669177.1"/>
    <property type="molecule type" value="Genomic_DNA"/>
</dbReference>
<accession>A0ABS6FG67</accession>